<evidence type="ECO:0000256" key="1">
    <source>
        <dbReference type="ARBA" id="ARBA00005384"/>
    </source>
</evidence>
<evidence type="ECO:0000256" key="4">
    <source>
        <dbReference type="ARBA" id="ARBA00023125"/>
    </source>
</evidence>
<dbReference type="Proteomes" id="UP000427108">
    <property type="component" value="Chromosome"/>
</dbReference>
<dbReference type="RefSeq" id="WP_154681438.1">
    <property type="nucleotide sequence ID" value="NZ_CP046115.1"/>
</dbReference>
<evidence type="ECO:0000313" key="8">
    <source>
        <dbReference type="EMBL" id="QGN39085.1"/>
    </source>
</evidence>
<gene>
    <name evidence="8" type="primary">ptsJ</name>
    <name evidence="8" type="ORF">GJ746_18095</name>
</gene>
<proteinExistence type="inferred from homology"/>
<dbReference type="GO" id="GO:0003700">
    <property type="term" value="F:DNA-binding transcription factor activity"/>
    <property type="evidence" value="ECO:0007669"/>
    <property type="project" value="InterPro"/>
</dbReference>
<dbReference type="InterPro" id="IPR036388">
    <property type="entry name" value="WH-like_DNA-bd_sf"/>
</dbReference>
<dbReference type="PANTHER" id="PTHR46577:SF1">
    <property type="entry name" value="HTH-TYPE TRANSCRIPTIONAL REGULATORY PROTEIN GABR"/>
    <property type="match status" value="1"/>
</dbReference>
<dbReference type="InterPro" id="IPR015424">
    <property type="entry name" value="PyrdxlP-dep_Trfase"/>
</dbReference>
<dbReference type="EMBL" id="CP046115">
    <property type="protein sequence ID" value="QGN39085.1"/>
    <property type="molecule type" value="Genomic_DNA"/>
</dbReference>
<evidence type="ECO:0000256" key="3">
    <source>
        <dbReference type="ARBA" id="ARBA00023015"/>
    </source>
</evidence>
<accession>A0A6B8MMX8</accession>
<dbReference type="PANTHER" id="PTHR46577">
    <property type="entry name" value="HTH-TYPE TRANSCRIPTIONAL REGULATORY PROTEIN GABR"/>
    <property type="match status" value="1"/>
</dbReference>
<dbReference type="CDD" id="cd00609">
    <property type="entry name" value="AAT_like"/>
    <property type="match status" value="1"/>
</dbReference>
<dbReference type="SMART" id="SM00345">
    <property type="entry name" value="HTH_GNTR"/>
    <property type="match status" value="1"/>
</dbReference>
<dbReference type="InterPro" id="IPR036390">
    <property type="entry name" value="WH_DNA-bd_sf"/>
</dbReference>
<evidence type="ECO:0000259" key="7">
    <source>
        <dbReference type="PROSITE" id="PS50949"/>
    </source>
</evidence>
<dbReference type="GO" id="GO:0003677">
    <property type="term" value="F:DNA binding"/>
    <property type="evidence" value="ECO:0007669"/>
    <property type="project" value="UniProtKB-KW"/>
</dbReference>
<reference evidence="8 9" key="1">
    <citation type="submission" date="2019-11" db="EMBL/GenBank/DDBJ databases">
        <title>Isolation and Application of One Kind of P-Hydroxybenzoic Acid Degrading Bacterium in Mitigating Cropping Obstacle of Cucumber.</title>
        <authorList>
            <person name="Wu F."/>
            <person name="An Y."/>
        </authorList>
    </citation>
    <scope>NUCLEOTIDE SEQUENCE [LARGE SCALE GENOMIC DNA]</scope>
    <source>
        <strain evidence="8 9">P620</strain>
    </source>
</reference>
<feature type="region of interest" description="Disordered" evidence="6">
    <location>
        <begin position="71"/>
        <end position="94"/>
    </location>
</feature>
<dbReference type="Pfam" id="PF00392">
    <property type="entry name" value="GntR"/>
    <property type="match status" value="1"/>
</dbReference>
<protein>
    <submittedName>
        <fullName evidence="8">Transcriptional regulator PtsJ</fullName>
    </submittedName>
</protein>
<evidence type="ECO:0000256" key="5">
    <source>
        <dbReference type="ARBA" id="ARBA00023163"/>
    </source>
</evidence>
<dbReference type="InterPro" id="IPR004839">
    <property type="entry name" value="Aminotransferase_I/II_large"/>
</dbReference>
<dbReference type="CDD" id="cd07377">
    <property type="entry name" value="WHTH_GntR"/>
    <property type="match status" value="1"/>
</dbReference>
<comment type="similarity">
    <text evidence="1">In the C-terminal section; belongs to the class-I pyridoxal-phosphate-dependent aminotransferase family.</text>
</comment>
<keyword evidence="3" id="KW-0805">Transcription regulation</keyword>
<dbReference type="PROSITE" id="PS50949">
    <property type="entry name" value="HTH_GNTR"/>
    <property type="match status" value="1"/>
</dbReference>
<feature type="compositionally biased region" description="Polar residues" evidence="6">
    <location>
        <begin position="83"/>
        <end position="94"/>
    </location>
</feature>
<keyword evidence="2" id="KW-0663">Pyridoxal phosphate</keyword>
<dbReference type="Pfam" id="PF00155">
    <property type="entry name" value="Aminotran_1_2"/>
    <property type="match status" value="1"/>
</dbReference>
<dbReference type="OrthoDB" id="9804020at2"/>
<dbReference type="InterPro" id="IPR015421">
    <property type="entry name" value="PyrdxlP-dep_Trfase_major"/>
</dbReference>
<evidence type="ECO:0000313" key="9">
    <source>
        <dbReference type="Proteomes" id="UP000427108"/>
    </source>
</evidence>
<evidence type="ECO:0000256" key="6">
    <source>
        <dbReference type="SAM" id="MobiDB-lite"/>
    </source>
</evidence>
<dbReference type="NCBIfam" id="NF012025">
    <property type="entry name" value="PRK15481.1"/>
    <property type="match status" value="1"/>
</dbReference>
<dbReference type="AlphaFoldDB" id="A0A6B8MMX8"/>
<feature type="domain" description="HTH gntR-type" evidence="7">
    <location>
        <begin position="4"/>
        <end position="72"/>
    </location>
</feature>
<keyword evidence="5" id="KW-0804">Transcription</keyword>
<dbReference type="Gene3D" id="1.10.10.10">
    <property type="entry name" value="Winged helix-like DNA-binding domain superfamily/Winged helix DNA-binding domain"/>
    <property type="match status" value="1"/>
</dbReference>
<dbReference type="Gene3D" id="3.40.640.10">
    <property type="entry name" value="Type I PLP-dependent aspartate aminotransferase-like (Major domain)"/>
    <property type="match status" value="1"/>
</dbReference>
<keyword evidence="4" id="KW-0238">DNA-binding</keyword>
<organism evidence="8 9">
    <name type="scientific">Klebsiella oxytoca</name>
    <dbReference type="NCBI Taxonomy" id="571"/>
    <lineage>
        <taxon>Bacteria</taxon>
        <taxon>Pseudomonadati</taxon>
        <taxon>Pseudomonadota</taxon>
        <taxon>Gammaproteobacteria</taxon>
        <taxon>Enterobacterales</taxon>
        <taxon>Enterobacteriaceae</taxon>
        <taxon>Klebsiella/Raoultella group</taxon>
        <taxon>Klebsiella</taxon>
    </lineage>
</organism>
<dbReference type="SUPFAM" id="SSF53383">
    <property type="entry name" value="PLP-dependent transferases"/>
    <property type="match status" value="1"/>
</dbReference>
<dbReference type="PRINTS" id="PR00035">
    <property type="entry name" value="HTHGNTR"/>
</dbReference>
<sequence length="432" mass="46849">MIVGKTASEIFDNIRYLVESGVLKAGDVLPPVRELAGKLSVNRNTVAAAYKRLVTSGLAISQGRNGTAIKTHNTLPALEGGDPSSTLKDISSGNPDPRRLANLKNYIQAVSLAPRLYGDAAVEPRLAVWASSWIGKDLARKAEINLASGAVDALERLLCALLLPGDSVAIEDPCFLSSINMLRYAGFKPSPVPVDGEGMQPAALEEALRNGARAVIITPRAHNPTGCSLSQSRARAIREILARYPQVLVIVDDHFALLSSTPWYSPIAAENQRWALVRSLSKTLGPDMRLAIVASDSETSAALRLRLNSGSQWVSHLLQDLVFACLNDDAFMASLDESRRHYRQQHEKLISGLARCGIAHLTPGDGLNFWFPLAEPSQRIALRLARAGWLVREGETFGINAPAHGLRLSIATLSDNEINKLANDLRQILQQQ</sequence>
<dbReference type="InterPro" id="IPR000524">
    <property type="entry name" value="Tscrpt_reg_HTH_GntR"/>
</dbReference>
<dbReference type="GO" id="GO:0030170">
    <property type="term" value="F:pyridoxal phosphate binding"/>
    <property type="evidence" value="ECO:0007669"/>
    <property type="project" value="InterPro"/>
</dbReference>
<dbReference type="SUPFAM" id="SSF46785">
    <property type="entry name" value="Winged helix' DNA-binding domain"/>
    <property type="match status" value="1"/>
</dbReference>
<evidence type="ECO:0000256" key="2">
    <source>
        <dbReference type="ARBA" id="ARBA00022898"/>
    </source>
</evidence>
<name>A0A6B8MMX8_KLEOX</name>
<dbReference type="InterPro" id="IPR051446">
    <property type="entry name" value="HTH_trans_reg/aminotransferase"/>
</dbReference>